<dbReference type="GO" id="GO:0005351">
    <property type="term" value="F:carbohydrate:proton symporter activity"/>
    <property type="evidence" value="ECO:0007669"/>
    <property type="project" value="TreeGrafter"/>
</dbReference>
<dbReference type="Gene3D" id="1.20.1250.20">
    <property type="entry name" value="MFS general substrate transporter like domains"/>
    <property type="match status" value="1"/>
</dbReference>
<dbReference type="SUPFAM" id="SSF103473">
    <property type="entry name" value="MFS general substrate transporter"/>
    <property type="match status" value="1"/>
</dbReference>
<feature type="transmembrane region" description="Helical" evidence="6">
    <location>
        <begin position="29"/>
        <end position="54"/>
    </location>
</feature>
<name>A0A815XIU3_ADIRI</name>
<dbReference type="InterPro" id="IPR003663">
    <property type="entry name" value="Sugar/inositol_transpt"/>
</dbReference>
<keyword evidence="3 6" id="KW-0812">Transmembrane</keyword>
<dbReference type="PROSITE" id="PS50850">
    <property type="entry name" value="MFS"/>
    <property type="match status" value="1"/>
</dbReference>
<reference evidence="8" key="1">
    <citation type="submission" date="2021-02" db="EMBL/GenBank/DDBJ databases">
        <authorList>
            <person name="Nowell W R."/>
        </authorList>
    </citation>
    <scope>NUCLEOTIDE SEQUENCE</scope>
</reference>
<dbReference type="OrthoDB" id="6612291at2759"/>
<dbReference type="GO" id="GO:0016020">
    <property type="term" value="C:membrane"/>
    <property type="evidence" value="ECO:0007669"/>
    <property type="project" value="UniProtKB-SubCell"/>
</dbReference>
<keyword evidence="5 6" id="KW-0472">Membrane</keyword>
<evidence type="ECO:0000313" key="8">
    <source>
        <dbReference type="EMBL" id="CAF1557958.1"/>
    </source>
</evidence>
<feature type="domain" description="Major facilitator superfamily (MFS) profile" evidence="7">
    <location>
        <begin position="1"/>
        <end position="164"/>
    </location>
</feature>
<evidence type="ECO:0000256" key="6">
    <source>
        <dbReference type="SAM" id="Phobius"/>
    </source>
</evidence>
<keyword evidence="4 6" id="KW-1133">Transmembrane helix</keyword>
<comment type="similarity">
    <text evidence="2">Belongs to the major facilitator superfamily. Sugar transporter (TC 2.A.1.1) family.</text>
</comment>
<dbReference type="InterPro" id="IPR050360">
    <property type="entry name" value="MFS_Sugar_Transporters"/>
</dbReference>
<dbReference type="EMBL" id="CAJNOJ010002173">
    <property type="protein sequence ID" value="CAF1557958.1"/>
    <property type="molecule type" value="Genomic_DNA"/>
</dbReference>
<dbReference type="Pfam" id="PF00083">
    <property type="entry name" value="Sugar_tr"/>
    <property type="match status" value="1"/>
</dbReference>
<dbReference type="InterPro" id="IPR005828">
    <property type="entry name" value="MFS_sugar_transport-like"/>
</dbReference>
<sequence>LATGINGCINVLATVPAILYVDDWGRRPVLIIGGMIMSFAMLTIGSVMGIHGYTVFNSTTEVTEVIISNQTASYTIIVLVYLFVAVFAASWGPTTWLYCTEIFPLSMRAKGASLTTAAIWVTNCLVSFLVPVLLERITYGTYLIFGSLCFIMAVLVYFFYPETKGRSLEEMDLVFSNSVLVDSVRQRQKRIIDKKKQFQPQIQMFGKYRVERF</sequence>
<comment type="subcellular location">
    <subcellularLocation>
        <location evidence="1">Membrane</location>
        <topology evidence="1">Multi-pass membrane protein</topology>
    </subcellularLocation>
</comment>
<evidence type="ECO:0000256" key="4">
    <source>
        <dbReference type="ARBA" id="ARBA00022989"/>
    </source>
</evidence>
<dbReference type="InterPro" id="IPR020846">
    <property type="entry name" value="MFS_dom"/>
</dbReference>
<evidence type="ECO:0000313" key="9">
    <source>
        <dbReference type="Proteomes" id="UP000663852"/>
    </source>
</evidence>
<accession>A0A815XIU3</accession>
<feature type="transmembrane region" description="Helical" evidence="6">
    <location>
        <begin position="74"/>
        <end position="99"/>
    </location>
</feature>
<evidence type="ECO:0000259" key="7">
    <source>
        <dbReference type="PROSITE" id="PS50850"/>
    </source>
</evidence>
<evidence type="ECO:0000256" key="3">
    <source>
        <dbReference type="ARBA" id="ARBA00022692"/>
    </source>
</evidence>
<organism evidence="8 9">
    <name type="scientific">Adineta ricciae</name>
    <name type="common">Rotifer</name>
    <dbReference type="NCBI Taxonomy" id="249248"/>
    <lineage>
        <taxon>Eukaryota</taxon>
        <taxon>Metazoa</taxon>
        <taxon>Spiralia</taxon>
        <taxon>Gnathifera</taxon>
        <taxon>Rotifera</taxon>
        <taxon>Eurotatoria</taxon>
        <taxon>Bdelloidea</taxon>
        <taxon>Adinetida</taxon>
        <taxon>Adinetidae</taxon>
        <taxon>Adineta</taxon>
    </lineage>
</organism>
<evidence type="ECO:0000256" key="1">
    <source>
        <dbReference type="ARBA" id="ARBA00004141"/>
    </source>
</evidence>
<feature type="transmembrane region" description="Helical" evidence="6">
    <location>
        <begin position="139"/>
        <end position="160"/>
    </location>
</feature>
<protein>
    <recommendedName>
        <fullName evidence="7">Major facilitator superfamily (MFS) profile domain-containing protein</fullName>
    </recommendedName>
</protein>
<dbReference type="Proteomes" id="UP000663852">
    <property type="component" value="Unassembled WGS sequence"/>
</dbReference>
<feature type="transmembrane region" description="Helical" evidence="6">
    <location>
        <begin position="111"/>
        <end position="133"/>
    </location>
</feature>
<dbReference type="AlphaFoldDB" id="A0A815XIU3"/>
<evidence type="ECO:0000256" key="2">
    <source>
        <dbReference type="ARBA" id="ARBA00010992"/>
    </source>
</evidence>
<evidence type="ECO:0000256" key="5">
    <source>
        <dbReference type="ARBA" id="ARBA00023136"/>
    </source>
</evidence>
<dbReference type="PRINTS" id="PR00171">
    <property type="entry name" value="SUGRTRNSPORT"/>
</dbReference>
<gene>
    <name evidence="8" type="ORF">EDS130_LOCUS46422</name>
</gene>
<dbReference type="PANTHER" id="PTHR48022">
    <property type="entry name" value="PLASTIDIC GLUCOSE TRANSPORTER 4"/>
    <property type="match status" value="1"/>
</dbReference>
<dbReference type="InterPro" id="IPR036259">
    <property type="entry name" value="MFS_trans_sf"/>
</dbReference>
<proteinExistence type="inferred from homology"/>
<comment type="caution">
    <text evidence="8">The sequence shown here is derived from an EMBL/GenBank/DDBJ whole genome shotgun (WGS) entry which is preliminary data.</text>
</comment>
<feature type="non-terminal residue" evidence="8">
    <location>
        <position position="1"/>
    </location>
</feature>
<dbReference type="PANTHER" id="PTHR48022:SF7">
    <property type="entry name" value="MAJOR FACILITATOR SUPERFAMILY (MFS) PROFILE DOMAIN-CONTAINING PROTEIN-RELATED"/>
    <property type="match status" value="1"/>
</dbReference>